<dbReference type="Proteomes" id="UP000320209">
    <property type="component" value="Unassembled WGS sequence"/>
</dbReference>
<evidence type="ECO:0000313" key="4">
    <source>
        <dbReference type="EMBL" id="TQL69542.1"/>
    </source>
</evidence>
<keyword evidence="2" id="KW-1133">Transmembrane helix</keyword>
<evidence type="ECO:0000256" key="2">
    <source>
        <dbReference type="SAM" id="Phobius"/>
    </source>
</evidence>
<feature type="compositionally biased region" description="Low complexity" evidence="1">
    <location>
        <begin position="442"/>
        <end position="454"/>
    </location>
</feature>
<feature type="region of interest" description="Disordered" evidence="1">
    <location>
        <begin position="126"/>
        <end position="234"/>
    </location>
</feature>
<accession>A0A543AAC0</accession>
<feature type="chain" id="PRO_5022004760" evidence="3">
    <location>
        <begin position="26"/>
        <end position="523"/>
    </location>
</feature>
<feature type="compositionally biased region" description="Basic and acidic residues" evidence="1">
    <location>
        <begin position="200"/>
        <end position="220"/>
    </location>
</feature>
<evidence type="ECO:0000313" key="5">
    <source>
        <dbReference type="Proteomes" id="UP000320209"/>
    </source>
</evidence>
<name>A0A543AAC0_9ACTN</name>
<keyword evidence="2" id="KW-0472">Membrane</keyword>
<dbReference type="AlphaFoldDB" id="A0A543AAC0"/>
<protein>
    <submittedName>
        <fullName evidence="4">Uncharacterized protein</fullName>
    </submittedName>
</protein>
<feature type="compositionally biased region" description="Pro residues" evidence="1">
    <location>
        <begin position="455"/>
        <end position="468"/>
    </location>
</feature>
<feature type="compositionally biased region" description="Basic and acidic residues" evidence="1">
    <location>
        <begin position="408"/>
        <end position="417"/>
    </location>
</feature>
<feature type="transmembrane region" description="Helical" evidence="2">
    <location>
        <begin position="348"/>
        <end position="370"/>
    </location>
</feature>
<keyword evidence="2" id="KW-0812">Transmembrane</keyword>
<sequence length="523" mass="55246">MLSRLVVTLTTTLVLLLAPAGSAYALGLGSVFSDAEVDISLVEQSKDRVVIDVRGTGYSGKTLEIALNPSGYLGSGTRSTFIKSVAYDPGGSEDWSSRFTLDAAQIAQLEPDTSYQIMTMRANGRDVLSSGDTRTTKIPFDFDQLTQPESSPSPQQPGGGADGAGGSPSGDGSGGASGKTGRGTTGETGSDGDGAGVGSAEKDEKGSTDDTEKSPWKAPEEPPTTTGIELGGAERSVDAGDVIRASASGFEPNETDIKVVVYSTPIVLSTSVKANGHGVASWSGRLPQDIGLGKHTLTFQGSVDRGVTFIVTGAPADGECADGACTKVPTTQQTPAAASAGESSSMGWLTWVIVAVMIALAALAGTIAMLSGRRRSDPDDWHDPRHDPRHGQRRAHYAEPGYAYQQPRGEHPSRRQVPDQLPPDQLQQNRYRPTHAQPPQPQAQQQPQPSHRGQPAPPPAQRQPPPQPGQQSGRQSARRQPARRQPAQQPPQPQPQQPAQHKPRPPESFAPPKQRAEAFAPWR</sequence>
<keyword evidence="3" id="KW-0732">Signal</keyword>
<organism evidence="4 5">
    <name type="scientific">Nocardioides albertanoniae</name>
    <dbReference type="NCBI Taxonomy" id="1175486"/>
    <lineage>
        <taxon>Bacteria</taxon>
        <taxon>Bacillati</taxon>
        <taxon>Actinomycetota</taxon>
        <taxon>Actinomycetes</taxon>
        <taxon>Propionibacteriales</taxon>
        <taxon>Nocardioidaceae</taxon>
        <taxon>Nocardioides</taxon>
    </lineage>
</organism>
<comment type="caution">
    <text evidence="4">The sequence shown here is derived from an EMBL/GenBank/DDBJ whole genome shotgun (WGS) entry which is preliminary data.</text>
</comment>
<feature type="signal peptide" evidence="3">
    <location>
        <begin position="1"/>
        <end position="25"/>
    </location>
</feature>
<feature type="compositionally biased region" description="Basic and acidic residues" evidence="1">
    <location>
        <begin position="374"/>
        <end position="390"/>
    </location>
</feature>
<reference evidence="4 5" key="1">
    <citation type="submission" date="2019-06" db="EMBL/GenBank/DDBJ databases">
        <title>Sequencing the genomes of 1000 actinobacteria strains.</title>
        <authorList>
            <person name="Klenk H.-P."/>
        </authorList>
    </citation>
    <scope>NUCLEOTIDE SEQUENCE [LARGE SCALE GENOMIC DNA]</scope>
    <source>
        <strain evidence="4 5">DSM 25218</strain>
    </source>
</reference>
<feature type="region of interest" description="Disordered" evidence="1">
    <location>
        <begin position="373"/>
        <end position="523"/>
    </location>
</feature>
<evidence type="ECO:0000256" key="3">
    <source>
        <dbReference type="SAM" id="SignalP"/>
    </source>
</evidence>
<evidence type="ECO:0000256" key="1">
    <source>
        <dbReference type="SAM" id="MobiDB-lite"/>
    </source>
</evidence>
<keyword evidence="5" id="KW-1185">Reference proteome</keyword>
<feature type="compositionally biased region" description="Low complexity" evidence="1">
    <location>
        <begin position="418"/>
        <end position="428"/>
    </location>
</feature>
<dbReference type="EMBL" id="VFOV01000001">
    <property type="protein sequence ID" value="TQL69542.1"/>
    <property type="molecule type" value="Genomic_DNA"/>
</dbReference>
<gene>
    <name evidence="4" type="ORF">FB381_3452</name>
</gene>
<feature type="compositionally biased region" description="Gly residues" evidence="1">
    <location>
        <begin position="157"/>
        <end position="197"/>
    </location>
</feature>
<proteinExistence type="predicted"/>